<keyword evidence="1" id="KW-1133">Transmembrane helix</keyword>
<evidence type="ECO:0000313" key="3">
    <source>
        <dbReference type="Proteomes" id="UP000252249"/>
    </source>
</evidence>
<dbReference type="AlphaFoldDB" id="A0A368P3Q3"/>
<accession>A0A368P3Q3</accession>
<sequence>MKSTNMICTNCKSKAAFTEIFHIKPNESYFCKNCQNNLEPVFHSLVLKTWKITPFLGFLTTAAPIFIINYIIEDRWKAYGIGGTIGVLCFVAYLYFVRKTTKFQ</sequence>
<keyword evidence="1" id="KW-0472">Membrane</keyword>
<keyword evidence="3" id="KW-1185">Reference proteome</keyword>
<feature type="transmembrane region" description="Helical" evidence="1">
    <location>
        <begin position="78"/>
        <end position="97"/>
    </location>
</feature>
<organism evidence="2 3">
    <name type="scientific">Oceanihabitans sediminis</name>
    <dbReference type="NCBI Taxonomy" id="1812012"/>
    <lineage>
        <taxon>Bacteria</taxon>
        <taxon>Pseudomonadati</taxon>
        <taxon>Bacteroidota</taxon>
        <taxon>Flavobacteriia</taxon>
        <taxon>Flavobacteriales</taxon>
        <taxon>Flavobacteriaceae</taxon>
        <taxon>Oceanihabitans</taxon>
    </lineage>
</organism>
<feature type="transmembrane region" description="Helical" evidence="1">
    <location>
        <begin position="52"/>
        <end position="72"/>
    </location>
</feature>
<name>A0A368P3Q3_9FLAO</name>
<reference evidence="2 3" key="1">
    <citation type="submission" date="2018-07" db="EMBL/GenBank/DDBJ databases">
        <title>Oceanihabitans testaceum sp. nov., isolated from marine sediment.</title>
        <authorList>
            <person name="Li C.-M."/>
        </authorList>
    </citation>
    <scope>NUCLEOTIDE SEQUENCE [LARGE SCALE GENOMIC DNA]</scope>
    <source>
        <strain evidence="2 3">S9-10</strain>
    </source>
</reference>
<keyword evidence="1" id="KW-0812">Transmembrane</keyword>
<evidence type="ECO:0000256" key="1">
    <source>
        <dbReference type="SAM" id="Phobius"/>
    </source>
</evidence>
<dbReference type="RefSeq" id="WP_072352095.1">
    <property type="nucleotide sequence ID" value="NZ_JAWVXR010000007.1"/>
</dbReference>
<gene>
    <name evidence="2" type="ORF">DU428_09050</name>
</gene>
<protein>
    <submittedName>
        <fullName evidence="2">Uncharacterized protein</fullName>
    </submittedName>
</protein>
<comment type="caution">
    <text evidence="2">The sequence shown here is derived from an EMBL/GenBank/DDBJ whole genome shotgun (WGS) entry which is preliminary data.</text>
</comment>
<evidence type="ECO:0000313" key="2">
    <source>
        <dbReference type="EMBL" id="RCU57083.1"/>
    </source>
</evidence>
<dbReference type="Proteomes" id="UP000252249">
    <property type="component" value="Unassembled WGS sequence"/>
</dbReference>
<proteinExistence type="predicted"/>
<dbReference type="EMBL" id="QPIG01000003">
    <property type="protein sequence ID" value="RCU57083.1"/>
    <property type="molecule type" value="Genomic_DNA"/>
</dbReference>